<keyword evidence="1" id="KW-0472">Membrane</keyword>
<feature type="transmembrane region" description="Helical" evidence="1">
    <location>
        <begin position="126"/>
        <end position="145"/>
    </location>
</feature>
<accession>A0A1I6FZU7</accession>
<feature type="transmembrane region" description="Helical" evidence="1">
    <location>
        <begin position="157"/>
        <end position="177"/>
    </location>
</feature>
<keyword evidence="3" id="KW-1185">Reference proteome</keyword>
<organism evidence="2 3">
    <name type="scientific">Halorubrum sodomense</name>
    <dbReference type="NCBI Taxonomy" id="35743"/>
    <lineage>
        <taxon>Archaea</taxon>
        <taxon>Methanobacteriati</taxon>
        <taxon>Methanobacteriota</taxon>
        <taxon>Stenosarchaea group</taxon>
        <taxon>Halobacteria</taxon>
        <taxon>Halobacteriales</taxon>
        <taxon>Haloferacaceae</taxon>
        <taxon>Halorubrum</taxon>
    </lineage>
</organism>
<protein>
    <submittedName>
        <fullName evidence="2">Uncharacterized protein</fullName>
    </submittedName>
</protein>
<dbReference type="AlphaFoldDB" id="A0A1I6FZU7"/>
<name>A0A1I6FZU7_HALSD</name>
<dbReference type="RefSeq" id="WP_092920856.1">
    <property type="nucleotide sequence ID" value="NZ_FOYN01000002.1"/>
</dbReference>
<sequence>MNLENVRIGNRKLSDVLLLVGSTVAVVATVTPLTDMLVRAWTAEGVGRTVVRFVVGATPLTLESAVVFPLGIGAGLLAVFALDRTKFVQALLLAAAAGPLLATVWYNGLWFGGRIDWVANAPWGAAGLLVGALIGAADKAVAALTGHDALGVGRREFPLAAGALFAAAVGFAVVGFLDATLSGTPSAATAVVDLAVSVAFVGFVGFLIQYRDRRDVAVLSPNRSAETLVVCGLFAHVDDRYRTVVSAGEAELNRLSSNLAAGRTVPAATDEIAFNVHAGGWFDNWTSVSTSGYANRHLLDEQVARAAESTDGGRGSLLAHRVRRAVTRETPLTFVDRLLTFDVVLLAVPLDREPIRRAFDPAVDDDDVGAAAFLDRYRRFVEATRGRDPTVVVVATGGETALTYFESVYGGTTIDSPELRTEVAHRLGLLCSGLGEDAPFPETPVVVSRSEATAVDDGLAGADRLWRAVRDA</sequence>
<keyword evidence="1" id="KW-0812">Transmembrane</keyword>
<dbReference type="STRING" id="35743.SAMN04487937_1432"/>
<feature type="transmembrane region" description="Helical" evidence="1">
    <location>
        <begin position="53"/>
        <end position="80"/>
    </location>
</feature>
<dbReference type="EMBL" id="FOYN01000002">
    <property type="protein sequence ID" value="SFR35411.1"/>
    <property type="molecule type" value="Genomic_DNA"/>
</dbReference>
<dbReference type="Proteomes" id="UP000198932">
    <property type="component" value="Unassembled WGS sequence"/>
</dbReference>
<evidence type="ECO:0000313" key="2">
    <source>
        <dbReference type="EMBL" id="SFR35411.1"/>
    </source>
</evidence>
<evidence type="ECO:0000313" key="3">
    <source>
        <dbReference type="Proteomes" id="UP000198932"/>
    </source>
</evidence>
<evidence type="ECO:0000256" key="1">
    <source>
        <dbReference type="SAM" id="Phobius"/>
    </source>
</evidence>
<proteinExistence type="predicted"/>
<feature type="transmembrane region" description="Helical" evidence="1">
    <location>
        <begin position="189"/>
        <end position="208"/>
    </location>
</feature>
<gene>
    <name evidence="2" type="ORF">SAMN04487937_1432</name>
</gene>
<feature type="transmembrane region" description="Helical" evidence="1">
    <location>
        <begin position="87"/>
        <end position="106"/>
    </location>
</feature>
<reference evidence="3" key="1">
    <citation type="submission" date="2016-10" db="EMBL/GenBank/DDBJ databases">
        <authorList>
            <person name="Varghese N."/>
            <person name="Submissions S."/>
        </authorList>
    </citation>
    <scope>NUCLEOTIDE SEQUENCE [LARGE SCALE GENOMIC DNA]</scope>
    <source>
        <strain evidence="3">RD 26</strain>
    </source>
</reference>
<feature type="transmembrane region" description="Helical" evidence="1">
    <location>
        <begin position="16"/>
        <end position="33"/>
    </location>
</feature>
<keyword evidence="1" id="KW-1133">Transmembrane helix</keyword>